<name>A0AA88PJE5_9TELE</name>
<feature type="compositionally biased region" description="Basic and acidic residues" evidence="5">
    <location>
        <begin position="35"/>
        <end position="52"/>
    </location>
</feature>
<evidence type="ECO:0000313" key="8">
    <source>
        <dbReference type="Proteomes" id="UP001187343"/>
    </source>
</evidence>
<feature type="coiled-coil region" evidence="4">
    <location>
        <begin position="287"/>
        <end position="321"/>
    </location>
</feature>
<dbReference type="Proteomes" id="UP001187343">
    <property type="component" value="Unassembled WGS sequence"/>
</dbReference>
<gene>
    <name evidence="7" type="ORF">Q8A67_014032</name>
</gene>
<keyword evidence="2" id="KW-0863">Zinc-finger</keyword>
<feature type="coiled-coil region" evidence="4">
    <location>
        <begin position="215"/>
        <end position="263"/>
    </location>
</feature>
<feature type="domain" description="TRIM8/14/16/25/29/45/65 coiled-coil region" evidence="6">
    <location>
        <begin position="236"/>
        <end position="377"/>
    </location>
</feature>
<protein>
    <recommendedName>
        <fullName evidence="6">TRIM8/14/16/25/29/45/65 coiled-coil region domain-containing protein</fullName>
    </recommendedName>
</protein>
<feature type="coiled-coil region" evidence="4">
    <location>
        <begin position="85"/>
        <end position="119"/>
    </location>
</feature>
<keyword evidence="3" id="KW-0862">Zinc</keyword>
<feature type="domain" description="TRIM8/14/16/25/29/45/65 coiled-coil region" evidence="6">
    <location>
        <begin position="424"/>
        <end position="565"/>
    </location>
</feature>
<dbReference type="EMBL" id="JAUYZG010000013">
    <property type="protein sequence ID" value="KAK2891389.1"/>
    <property type="molecule type" value="Genomic_DNA"/>
</dbReference>
<dbReference type="Gene3D" id="1.20.58.60">
    <property type="match status" value="1"/>
</dbReference>
<accession>A0AA88PJE5</accession>
<keyword evidence="4" id="KW-0175">Coiled coil</keyword>
<dbReference type="InterPro" id="IPR058030">
    <property type="entry name" value="TRIM8/14/16/25/29/45/65_CC"/>
</dbReference>
<feature type="coiled-coil region" evidence="4">
    <location>
        <begin position="475"/>
        <end position="509"/>
    </location>
</feature>
<keyword evidence="8" id="KW-1185">Reference proteome</keyword>
<dbReference type="InterPro" id="IPR051051">
    <property type="entry name" value="E3_ubiq-ligase_TRIM/RNF"/>
</dbReference>
<evidence type="ECO:0000256" key="5">
    <source>
        <dbReference type="SAM" id="MobiDB-lite"/>
    </source>
</evidence>
<dbReference type="Pfam" id="PF25600">
    <property type="entry name" value="TRIM_CC"/>
    <property type="match status" value="5"/>
</dbReference>
<evidence type="ECO:0000256" key="1">
    <source>
        <dbReference type="ARBA" id="ARBA00022723"/>
    </source>
</evidence>
<evidence type="ECO:0000259" key="6">
    <source>
        <dbReference type="Pfam" id="PF25600"/>
    </source>
</evidence>
<evidence type="ECO:0000313" key="7">
    <source>
        <dbReference type="EMBL" id="KAK2891389.1"/>
    </source>
</evidence>
<organism evidence="7 8">
    <name type="scientific">Cirrhinus molitorella</name>
    <name type="common">mud carp</name>
    <dbReference type="NCBI Taxonomy" id="172907"/>
    <lineage>
        <taxon>Eukaryota</taxon>
        <taxon>Metazoa</taxon>
        <taxon>Chordata</taxon>
        <taxon>Craniata</taxon>
        <taxon>Vertebrata</taxon>
        <taxon>Euteleostomi</taxon>
        <taxon>Actinopterygii</taxon>
        <taxon>Neopterygii</taxon>
        <taxon>Teleostei</taxon>
        <taxon>Ostariophysi</taxon>
        <taxon>Cypriniformes</taxon>
        <taxon>Cyprinidae</taxon>
        <taxon>Labeoninae</taxon>
        <taxon>Labeonini</taxon>
        <taxon>Cirrhinus</taxon>
    </lineage>
</organism>
<evidence type="ECO:0000256" key="3">
    <source>
        <dbReference type="ARBA" id="ARBA00022833"/>
    </source>
</evidence>
<evidence type="ECO:0000256" key="2">
    <source>
        <dbReference type="ARBA" id="ARBA00022771"/>
    </source>
</evidence>
<feature type="compositionally biased region" description="Basic and acidic residues" evidence="5">
    <location>
        <begin position="16"/>
        <end position="27"/>
    </location>
</feature>
<dbReference type="AlphaFoldDB" id="A0AA88PJE5"/>
<comment type="caution">
    <text evidence="7">The sequence shown here is derived from an EMBL/GenBank/DDBJ whole genome shotgun (WGS) entry which is preliminary data.</text>
</comment>
<feature type="domain" description="TRIM8/14/16/25/29/45/65 coiled-coil region" evidence="6">
    <location>
        <begin position="34"/>
        <end position="175"/>
    </location>
</feature>
<feature type="coiled-coil region" evidence="4">
    <location>
        <begin position="605"/>
        <end position="639"/>
    </location>
</feature>
<evidence type="ECO:0000256" key="4">
    <source>
        <dbReference type="SAM" id="Coils"/>
    </source>
</evidence>
<feature type="coiled-coil region" evidence="4">
    <location>
        <begin position="417"/>
        <end position="451"/>
    </location>
</feature>
<feature type="coiled-coil region" evidence="4">
    <location>
        <begin position="796"/>
        <end position="883"/>
    </location>
</feature>
<feature type="region of interest" description="Disordered" evidence="5">
    <location>
        <begin position="1"/>
        <end position="59"/>
    </location>
</feature>
<dbReference type="PANTHER" id="PTHR25465">
    <property type="entry name" value="B-BOX DOMAIN CONTAINING"/>
    <property type="match status" value="1"/>
</dbReference>
<reference evidence="7" key="1">
    <citation type="submission" date="2023-08" db="EMBL/GenBank/DDBJ databases">
        <title>Chromosome-level Genome Assembly of mud carp (Cirrhinus molitorella).</title>
        <authorList>
            <person name="Liu H."/>
        </authorList>
    </citation>
    <scope>NUCLEOTIDE SEQUENCE</scope>
    <source>
        <strain evidence="7">Prfri</strain>
        <tissue evidence="7">Muscle</tissue>
    </source>
</reference>
<proteinExistence type="predicted"/>
<dbReference type="Gene3D" id="2.60.120.920">
    <property type="match status" value="1"/>
</dbReference>
<sequence length="987" mass="116338">MDEHENHDTVSAAAQKTEKQKQLKETQKTLQQRIQQREKDVQQLREAVESHKRSAQTAVEDSERIFTELIRSTERSRSELIRLIRDQEKAAVSRAEGRLERLEQEINDLRRRDAELEQLSHTQDHIQFLQSSQSLSAPPESTDVNDDLFSSLFSSDGLRESVHQLRNKLEGFCKEQLKKISDRATFTNIVFWTKKDFLQYSHQLTLDLNTAHKHLHLSENNRNQLKETQKRFQQRIQQREKDLQQLREAVESHKRSAQTAVEDSERIFTELIRSIERSRSELIRLIRDQEKAAVSRAEGRLERLEQEINDLRRRDAELEQLSHTQDHIQFLQTFQFLSAPPESTDVNEDPFSSLISSDGLRECVHQLRDKLEDFCKEELKKISDRVTSTNIVLWTRKDFLQSAEQRTEKQKQLKETQKTFQQRIQQREKDVQQLREAVESHKRSAQTAVEDSERIFTELIRSIERSRSELIRLIRDQEKAAVSRAEGRLERLEQEINDLRRRDAELEQLSHTQDHIQFLQSFQSLSVPPESTDANDNHLISLISFDGLRESVHQLKDKLEDFCKEELKKISDRATFTKIVPRKDLLQYSHQLTLDLNTKQLREVHKVFQQRIQQREKDVQQLREAVESHKRSAQTAVEDSERIFTELIRSIERSRSELIRLIRDQEKAAVSRAEGRLERLEQEINDLRRDAELEQLSHTQDHIQFLQLRDKLEDFCKEELKKISDRVTFPNIVPRTKKDFLQYSHQLTLDLNTVNKRLHLSEGNRVITYTDTDQLNNMLAEVVEKLKKTKLPADCYAGAEKQLKETQKTLQQRIQQREKDVHQLREAVESHKAAVKDSERISELIRLIRDQEKAAVSRAEGRLVRLEQEINDLRRRDAELDQLSHTQDHIQFLQSFQSLSVPPESTDENYNSFHSLFSFDGLRESVHQLRDKLEDLCKEELKKISDRATFTKIVPRTRKDFLQYSHQLTLDLNTEVCNYSSLALGKH</sequence>
<feature type="domain" description="TRIM8/14/16/25/29/45/65 coiled-coil region" evidence="6">
    <location>
        <begin position="612"/>
        <end position="708"/>
    </location>
</feature>
<dbReference type="GO" id="GO:0008270">
    <property type="term" value="F:zinc ion binding"/>
    <property type="evidence" value="ECO:0007669"/>
    <property type="project" value="UniProtKB-KW"/>
</dbReference>
<dbReference type="PANTHER" id="PTHR25465:SF5">
    <property type="entry name" value="E3 UBIQUITIN_ISG15 LIGASE TRIM25-RELATED"/>
    <property type="match status" value="1"/>
</dbReference>
<feature type="domain" description="TRIM8/14/16/25/29/45/65 coiled-coil region" evidence="6">
    <location>
        <begin position="803"/>
        <end position="939"/>
    </location>
</feature>
<feature type="coiled-coil region" evidence="4">
    <location>
        <begin position="663"/>
        <end position="697"/>
    </location>
</feature>
<dbReference type="InterPro" id="IPR043136">
    <property type="entry name" value="B30.2/SPRY_sf"/>
</dbReference>
<keyword evidence="1" id="KW-0479">Metal-binding</keyword>